<evidence type="ECO:0000256" key="12">
    <source>
        <dbReference type="PROSITE-ProRule" id="PRU01052"/>
    </source>
</evidence>
<proteinExistence type="inferred from homology"/>
<dbReference type="InterPro" id="IPR018370">
    <property type="entry name" value="Chaperonin_Cpn60_CS"/>
</dbReference>
<evidence type="ECO:0000256" key="9">
    <source>
        <dbReference type="ARBA" id="ARBA00023134"/>
    </source>
</evidence>
<dbReference type="GO" id="GO:0003924">
    <property type="term" value="F:GTPase activity"/>
    <property type="evidence" value="ECO:0007669"/>
    <property type="project" value="TreeGrafter"/>
</dbReference>
<keyword evidence="17" id="KW-1185">Reference proteome</keyword>
<dbReference type="SUPFAM" id="SSF48592">
    <property type="entry name" value="GroEL equatorial domain-like"/>
    <property type="match status" value="1"/>
</dbReference>
<evidence type="ECO:0000256" key="7">
    <source>
        <dbReference type="ARBA" id="ARBA00022946"/>
    </source>
</evidence>
<dbReference type="EMBL" id="CACVBM020000255">
    <property type="protein sequence ID" value="CAA7016846.1"/>
    <property type="molecule type" value="Genomic_DNA"/>
</dbReference>
<comment type="caution">
    <text evidence="16">The sequence shown here is derived from an EMBL/GenBank/DDBJ whole genome shotgun (WGS) entry which is preliminary data.</text>
</comment>
<dbReference type="InterPro" id="IPR002423">
    <property type="entry name" value="Cpn60/GroEL/TCP-1"/>
</dbReference>
<keyword evidence="3" id="KW-0547">Nucleotide-binding</keyword>
<evidence type="ECO:0000313" key="17">
    <source>
        <dbReference type="Proteomes" id="UP000467841"/>
    </source>
</evidence>
<dbReference type="NCBIfam" id="NF009487">
    <property type="entry name" value="PRK12849.1"/>
    <property type="match status" value="1"/>
</dbReference>
<keyword evidence="7" id="KW-0809">Transit peptide</keyword>
<reference evidence="16" key="1">
    <citation type="submission" date="2020-01" db="EMBL/GenBank/DDBJ databases">
        <authorList>
            <person name="Mishra B."/>
        </authorList>
    </citation>
    <scope>NUCLEOTIDE SEQUENCE [LARGE SCALE GENOMIC DNA]</scope>
</reference>
<dbReference type="GO" id="GO:0042026">
    <property type="term" value="P:protein refolding"/>
    <property type="evidence" value="ECO:0007669"/>
    <property type="project" value="InterPro"/>
</dbReference>
<organism evidence="16 17">
    <name type="scientific">Microthlaspi erraticum</name>
    <dbReference type="NCBI Taxonomy" id="1685480"/>
    <lineage>
        <taxon>Eukaryota</taxon>
        <taxon>Viridiplantae</taxon>
        <taxon>Streptophyta</taxon>
        <taxon>Embryophyta</taxon>
        <taxon>Tracheophyta</taxon>
        <taxon>Spermatophyta</taxon>
        <taxon>Magnoliopsida</taxon>
        <taxon>eudicotyledons</taxon>
        <taxon>Gunneridae</taxon>
        <taxon>Pentapetalae</taxon>
        <taxon>rosids</taxon>
        <taxon>malvids</taxon>
        <taxon>Brassicales</taxon>
        <taxon>Brassicaceae</taxon>
        <taxon>Coluteocarpeae</taxon>
        <taxon>Microthlaspi</taxon>
    </lineage>
</organism>
<dbReference type="PANTHER" id="PTHR45923:SF2">
    <property type="entry name" value="PROTEIN SEY1"/>
    <property type="match status" value="1"/>
</dbReference>
<dbReference type="InterPro" id="IPR027409">
    <property type="entry name" value="GroEL-like_apical_dom_sf"/>
</dbReference>
<dbReference type="SUPFAM" id="SSF52029">
    <property type="entry name" value="GroEL apical domain-like"/>
    <property type="match status" value="1"/>
</dbReference>
<dbReference type="Pfam" id="PF00118">
    <property type="entry name" value="Cpn60_TCP1"/>
    <property type="match status" value="1"/>
</dbReference>
<dbReference type="InterPro" id="IPR046758">
    <property type="entry name" value="Sey1/RHD3-like_3HB"/>
</dbReference>
<evidence type="ECO:0000256" key="6">
    <source>
        <dbReference type="ARBA" id="ARBA00022840"/>
    </source>
</evidence>
<dbReference type="InterPro" id="IPR008803">
    <property type="entry name" value="RHD3/Sey1"/>
</dbReference>
<dbReference type="PANTHER" id="PTHR45923">
    <property type="entry name" value="PROTEIN SEY1"/>
    <property type="match status" value="1"/>
</dbReference>
<evidence type="ECO:0000313" key="16">
    <source>
        <dbReference type="EMBL" id="CAA7016846.1"/>
    </source>
</evidence>
<evidence type="ECO:0000256" key="5">
    <source>
        <dbReference type="ARBA" id="ARBA00022824"/>
    </source>
</evidence>
<keyword evidence="6" id="KW-0067">ATP-binding</keyword>
<dbReference type="InterPro" id="IPR030386">
    <property type="entry name" value="G_GB1_RHD3_dom"/>
</dbReference>
<dbReference type="CDD" id="cd03344">
    <property type="entry name" value="GroEL"/>
    <property type="match status" value="1"/>
</dbReference>
<evidence type="ECO:0000256" key="2">
    <source>
        <dbReference type="ARBA" id="ARBA00022692"/>
    </source>
</evidence>
<keyword evidence="9" id="KW-0342">GTP-binding</keyword>
<feature type="compositionally biased region" description="Polar residues" evidence="14">
    <location>
        <begin position="573"/>
        <end position="596"/>
    </location>
</feature>
<dbReference type="OrthoDB" id="1597724at2759"/>
<dbReference type="GO" id="GO:0005525">
    <property type="term" value="F:GTP binding"/>
    <property type="evidence" value="ECO:0007669"/>
    <property type="project" value="UniProtKB-KW"/>
</dbReference>
<dbReference type="Gene3D" id="1.10.560.10">
    <property type="entry name" value="GroEL-like equatorial domain"/>
    <property type="match status" value="1"/>
</dbReference>
<dbReference type="NCBIfam" id="NF000592">
    <property type="entry name" value="PRK00013.1"/>
    <property type="match status" value="1"/>
</dbReference>
<evidence type="ECO:0000256" key="11">
    <source>
        <dbReference type="ARBA" id="ARBA00023186"/>
    </source>
</evidence>
<dbReference type="Pfam" id="PF05879">
    <property type="entry name" value="RHD3_GTPase"/>
    <property type="match status" value="1"/>
</dbReference>
<dbReference type="Pfam" id="PF20428">
    <property type="entry name" value="Sey1_3HB"/>
    <property type="match status" value="1"/>
</dbReference>
<dbReference type="GO" id="GO:0140662">
    <property type="term" value="F:ATP-dependent protein folding chaperone"/>
    <property type="evidence" value="ECO:0007669"/>
    <property type="project" value="InterPro"/>
</dbReference>
<comment type="similarity">
    <text evidence="1 13">Belongs to the chaperonin (HSP60) family.</text>
</comment>
<dbReference type="NCBIfam" id="TIGR02348">
    <property type="entry name" value="GroEL"/>
    <property type="match status" value="1"/>
</dbReference>
<name>A0A6D2HM51_9BRAS</name>
<dbReference type="InterPro" id="IPR001844">
    <property type="entry name" value="Cpn60/GroEL"/>
</dbReference>
<evidence type="ECO:0000256" key="10">
    <source>
        <dbReference type="ARBA" id="ARBA00023136"/>
    </source>
</evidence>
<sequence length="1188" mass="129096">MQIWDSVPKPQAHKETPLSDFFNVEVVALSSYEEKEELFKEQVYNLRQRFFHSVAPGGLAGDRRGVVPANAFAFSAKQMWEVIKENKDLDLPAHKVMVATVRCEEIANEKFSSFIENENWRELEEAVQSGPVSGFGRKLSSILQSSLSEYDTEATYFEESVRSSKRQQLQEKLLQLVQPTFQDLLGHLRSGALENFKDAFEKALNAGEGFSSSEDSCARSCLSMFDKGCEEAVIEQANWDTLKTREKLQRDIEAHISSVRTAKLSELTTLYQSKLNVALSGPVEALLDGANDETWPAIRKLLRREGELAVYGLSDALSGFEMDEDLRNKMLADLENYARGIVETKAKEEAGRALMRMKDRFATIFSHDSDSMPRVWTGKEDIRAITKMARSASLKLLSVMAVIRLDDELDNIEKTLTLALFNSTGNNATSKSISTIDSLASSTWEQVPAEKTLITPVQCKSLWRQFKNETEYTVTQAISAQEANRRNNNWLPPPWAILALVVLGFNEFMTLLRNPLWLGVLFVGYLVSKALWVQLNISGEFRNGALPGLLSLSTKFLPTVMNLLRKLAEEGQAPSTNSNQTSMHSSAQSDVTTNGESSSSSSSERDSPRAISCMSPKALVPLACAKVFFSSASRKLVSGRIISSRNYVAKDINFGVGARAAMLQGVSEVAEAVKVTMGPKGRNVIIESSFGAPKITKDGVTVAKSISFDGKAKHMGAELVKQVASATNKVAGDGTTCATVLTQAILIEGCKSVAAGVNVMDLRSGINMAIAAVVSDLKSRAVMISTPEEITQVATISANGEREIGELIARAMEKVGKEGVITVADGNTLENELEVVEGMKLARGYISPYFITDEKTQKCELENPIILIHEKKVSDMNALLKVLEAAVKSSRPLLVVAEDVESDALAMLILNKHHAGLKVCAIKAPGFGDSRKASLDDLAVLTGAEVISEERGLTLDKIRPELLGTAKKVTISRDDTIILHGGGDKKLIEERCEELRSANEKSTSAFDKEKTQERLSKLSGGVAVFKVGGSSEAEVGERKDRVTDALNATRAAVEEGIIPGGGVALLYATKALDNLQTQNEDQRRGVQIVQNALKAPAVTIAANAGYDGSLVVGKLLEQDDFNYGFDAAKGTYVDMVKAGIIDPVKVIKSALTDAASISLLLTTTEASVLVSADEKTQSHVPDMSAMGM</sequence>
<evidence type="ECO:0000256" key="14">
    <source>
        <dbReference type="SAM" id="MobiDB-lite"/>
    </source>
</evidence>
<keyword evidence="11" id="KW-0143">Chaperone</keyword>
<dbReference type="GO" id="GO:0005783">
    <property type="term" value="C:endoplasmic reticulum"/>
    <property type="evidence" value="ECO:0007669"/>
    <property type="project" value="TreeGrafter"/>
</dbReference>
<keyword evidence="2" id="KW-0812">Transmembrane</keyword>
<dbReference type="FunFam" id="3.50.7.10:FF:000001">
    <property type="entry name" value="60 kDa chaperonin"/>
    <property type="match status" value="1"/>
</dbReference>
<evidence type="ECO:0000256" key="13">
    <source>
        <dbReference type="RuleBase" id="RU000418"/>
    </source>
</evidence>
<accession>A0A6D2HM51</accession>
<protein>
    <recommendedName>
        <fullName evidence="15">GB1/RHD3-type G domain-containing protein</fullName>
    </recommendedName>
</protein>
<evidence type="ECO:0000259" key="15">
    <source>
        <dbReference type="PROSITE" id="PS51715"/>
    </source>
</evidence>
<evidence type="ECO:0000256" key="4">
    <source>
        <dbReference type="ARBA" id="ARBA00022801"/>
    </source>
</evidence>
<dbReference type="PRINTS" id="PR00298">
    <property type="entry name" value="CHAPERONIN60"/>
</dbReference>
<comment type="similarity">
    <text evidence="12">Belongs to the TRAFAC class dynamin-like GTPase superfamily. GB1/RHD3 GTPase family.</text>
</comment>
<dbReference type="PROSITE" id="PS00296">
    <property type="entry name" value="CHAPERONINS_CPN60"/>
    <property type="match status" value="1"/>
</dbReference>
<dbReference type="NCBIfam" id="NF009488">
    <property type="entry name" value="PRK12850.1"/>
    <property type="match status" value="1"/>
</dbReference>
<gene>
    <name evidence="16" type="ORF">MERR_LOCUS4081</name>
</gene>
<evidence type="ECO:0000256" key="8">
    <source>
        <dbReference type="ARBA" id="ARBA00022989"/>
    </source>
</evidence>
<feature type="region of interest" description="Disordered" evidence="14">
    <location>
        <begin position="571"/>
        <end position="609"/>
    </location>
</feature>
<dbReference type="GO" id="GO:0005524">
    <property type="term" value="F:ATP binding"/>
    <property type="evidence" value="ECO:0007669"/>
    <property type="project" value="UniProtKB-KW"/>
</dbReference>
<dbReference type="InterPro" id="IPR027413">
    <property type="entry name" value="GROEL-like_equatorial_sf"/>
</dbReference>
<dbReference type="HAMAP" id="MF_00600">
    <property type="entry name" value="CH60"/>
    <property type="match status" value="1"/>
</dbReference>
<evidence type="ECO:0000256" key="1">
    <source>
        <dbReference type="ARBA" id="ARBA00006607"/>
    </source>
</evidence>
<dbReference type="Gene3D" id="3.30.260.10">
    <property type="entry name" value="TCP-1-like chaperonin intermediate domain"/>
    <property type="match status" value="1"/>
</dbReference>
<dbReference type="NCBIfam" id="NF009489">
    <property type="entry name" value="PRK12851.1"/>
    <property type="match status" value="1"/>
</dbReference>
<dbReference type="SUPFAM" id="SSF54849">
    <property type="entry name" value="GroEL-intermediate domain like"/>
    <property type="match status" value="1"/>
</dbReference>
<dbReference type="GO" id="GO:0016320">
    <property type="term" value="P:endoplasmic reticulum membrane fusion"/>
    <property type="evidence" value="ECO:0007669"/>
    <property type="project" value="TreeGrafter"/>
</dbReference>
<keyword evidence="5" id="KW-0256">Endoplasmic reticulum</keyword>
<dbReference type="Proteomes" id="UP000467841">
    <property type="component" value="Unassembled WGS sequence"/>
</dbReference>
<dbReference type="PROSITE" id="PS51715">
    <property type="entry name" value="G_GB1_RHD3"/>
    <property type="match status" value="1"/>
</dbReference>
<keyword evidence="4" id="KW-0378">Hydrolase</keyword>
<keyword evidence="10" id="KW-0472">Membrane</keyword>
<dbReference type="InterPro" id="IPR027410">
    <property type="entry name" value="TCP-1-like_intermed_sf"/>
</dbReference>
<evidence type="ECO:0000256" key="3">
    <source>
        <dbReference type="ARBA" id="ARBA00022741"/>
    </source>
</evidence>
<feature type="domain" description="GB1/RHD3-type G" evidence="15">
    <location>
        <begin position="1"/>
        <end position="63"/>
    </location>
</feature>
<dbReference type="AlphaFoldDB" id="A0A6D2HM51"/>
<keyword evidence="8" id="KW-1133">Transmembrane helix</keyword>
<dbReference type="Gene3D" id="3.50.7.10">
    <property type="entry name" value="GroEL"/>
    <property type="match status" value="1"/>
</dbReference>